<reference evidence="2 3" key="1">
    <citation type="submission" date="2018-10" db="EMBL/GenBank/DDBJ databases">
        <authorList>
            <person name="Jung H.S."/>
            <person name="Jeon C.O."/>
        </authorList>
    </citation>
    <scope>NUCLEOTIDE SEQUENCE [LARGE SCALE GENOMIC DNA]</scope>
    <source>
        <strain evidence="2 3">MA-7-27</strain>
    </source>
</reference>
<dbReference type="EMBL" id="RCNT01000010">
    <property type="protein sequence ID" value="RMA40901.1"/>
    <property type="molecule type" value="Genomic_DNA"/>
</dbReference>
<evidence type="ECO:0000313" key="3">
    <source>
        <dbReference type="Proteomes" id="UP000281343"/>
    </source>
</evidence>
<proteinExistence type="predicted"/>
<evidence type="ECO:0000313" key="2">
    <source>
        <dbReference type="EMBL" id="RMA40901.1"/>
    </source>
</evidence>
<keyword evidence="3" id="KW-1185">Reference proteome</keyword>
<comment type="caution">
    <text evidence="2">The sequence shown here is derived from an EMBL/GenBank/DDBJ whole genome shotgun (WGS) entry which is preliminary data.</text>
</comment>
<organism evidence="2 3">
    <name type="scientific">Rhodophyticola porphyridii</name>
    <dbReference type="NCBI Taxonomy" id="1852017"/>
    <lineage>
        <taxon>Bacteria</taxon>
        <taxon>Pseudomonadati</taxon>
        <taxon>Pseudomonadota</taxon>
        <taxon>Alphaproteobacteria</taxon>
        <taxon>Rhodobacterales</taxon>
        <taxon>Roseobacteraceae</taxon>
        <taxon>Rhodophyticola</taxon>
    </lineage>
</organism>
<dbReference type="AlphaFoldDB" id="A0A3L9XWB3"/>
<evidence type="ECO:0000256" key="1">
    <source>
        <dbReference type="SAM" id="MobiDB-lite"/>
    </source>
</evidence>
<feature type="compositionally biased region" description="Polar residues" evidence="1">
    <location>
        <begin position="30"/>
        <end position="40"/>
    </location>
</feature>
<accession>A0A3L9XWB3</accession>
<dbReference type="Proteomes" id="UP000281343">
    <property type="component" value="Unassembled WGS sequence"/>
</dbReference>
<feature type="compositionally biased region" description="Basic and acidic residues" evidence="1">
    <location>
        <begin position="41"/>
        <end position="51"/>
    </location>
</feature>
<gene>
    <name evidence="2" type="ORF">D9R08_17225</name>
</gene>
<protein>
    <submittedName>
        <fullName evidence="2">Uncharacterized protein</fullName>
    </submittedName>
</protein>
<feature type="region of interest" description="Disordered" evidence="1">
    <location>
        <begin position="81"/>
        <end position="101"/>
    </location>
</feature>
<feature type="region of interest" description="Disordered" evidence="1">
    <location>
        <begin position="30"/>
        <end position="51"/>
    </location>
</feature>
<name>A0A3L9XWB3_9RHOB</name>
<sequence length="101" mass="12075">MMNDEAKNRPIETLRDGAIEVSIWEKQTETGTAYNTQRSRSYQDQEGQWKRTHAIPERDLLRAARLDELAYGSIQKLREQDRLQEMKEEPARRTRNRDRSR</sequence>